<sequence length="202" mass="21808">LRAGDTDEILLSASAAHPEHVGRTLAEIGSGVGRHPAEVTCDLLADDEGDLYSVLIQHRYSTEQDLLALMQDDFCAFESDGVVACADGRLGRLTMNRSTYGYAPRVLGELVRERRIFSLEEAVRKMTSLPADTFGLSDRGRLVDGAVADIVVFDPTTVGDRSTDRVLQAYPVGIDTVIVGGRVAFQAGEIVSRTGTILRRIA</sequence>
<evidence type="ECO:0000259" key="1">
    <source>
        <dbReference type="Pfam" id="PF07969"/>
    </source>
</evidence>
<feature type="domain" description="Amidohydrolase 3" evidence="1">
    <location>
        <begin position="75"/>
        <end position="184"/>
    </location>
</feature>
<dbReference type="AlphaFoldDB" id="A0A938BPK0"/>
<dbReference type="Proteomes" id="UP000703893">
    <property type="component" value="Unassembled WGS sequence"/>
</dbReference>
<dbReference type="Gene3D" id="3.20.20.140">
    <property type="entry name" value="Metal-dependent hydrolases"/>
    <property type="match status" value="1"/>
</dbReference>
<dbReference type="SUPFAM" id="SSF51556">
    <property type="entry name" value="Metallo-dependent hydrolases"/>
    <property type="match status" value="1"/>
</dbReference>
<reference evidence="2 3" key="1">
    <citation type="submission" date="2019-03" db="EMBL/GenBank/DDBJ databases">
        <title>Lake Tanganyika Metagenome-Assembled Genomes (MAGs).</title>
        <authorList>
            <person name="Tran P."/>
        </authorList>
    </citation>
    <scope>NUCLEOTIDE SEQUENCE [LARGE SCALE GENOMIC DNA]</scope>
    <source>
        <strain evidence="2">K_DeepCast_65m_m2_236</strain>
    </source>
</reference>
<comment type="caution">
    <text evidence="2">The sequence shown here is derived from an EMBL/GenBank/DDBJ whole genome shotgun (WGS) entry which is preliminary data.</text>
</comment>
<proteinExistence type="predicted"/>
<organism evidence="2 3">
    <name type="scientific">Candidatus Tanganyikabacteria bacterium</name>
    <dbReference type="NCBI Taxonomy" id="2961651"/>
    <lineage>
        <taxon>Bacteria</taxon>
        <taxon>Bacillati</taxon>
        <taxon>Candidatus Sericytochromatia</taxon>
        <taxon>Candidatus Tanganyikabacteria</taxon>
    </lineage>
</organism>
<name>A0A938BPK0_9BACT</name>
<dbReference type="InterPro" id="IPR011059">
    <property type="entry name" value="Metal-dep_hydrolase_composite"/>
</dbReference>
<feature type="non-terminal residue" evidence="2">
    <location>
        <position position="1"/>
    </location>
</feature>
<evidence type="ECO:0000313" key="3">
    <source>
        <dbReference type="Proteomes" id="UP000703893"/>
    </source>
</evidence>
<protein>
    <submittedName>
        <fullName evidence="2">Amidohydrolase family protein</fullName>
    </submittedName>
</protein>
<dbReference type="InterPro" id="IPR032466">
    <property type="entry name" value="Metal_Hydrolase"/>
</dbReference>
<accession>A0A938BPK0</accession>
<dbReference type="Pfam" id="PF07969">
    <property type="entry name" value="Amidohydro_3"/>
    <property type="match status" value="1"/>
</dbReference>
<gene>
    <name evidence="2" type="ORF">FJZ00_13755</name>
</gene>
<dbReference type="GO" id="GO:0016810">
    <property type="term" value="F:hydrolase activity, acting on carbon-nitrogen (but not peptide) bonds"/>
    <property type="evidence" value="ECO:0007669"/>
    <property type="project" value="InterPro"/>
</dbReference>
<dbReference type="SUPFAM" id="SSF51338">
    <property type="entry name" value="Composite domain of metallo-dependent hydrolases"/>
    <property type="match status" value="1"/>
</dbReference>
<evidence type="ECO:0000313" key="2">
    <source>
        <dbReference type="EMBL" id="MBM3276214.1"/>
    </source>
</evidence>
<dbReference type="EMBL" id="VGJX01000915">
    <property type="protein sequence ID" value="MBM3276214.1"/>
    <property type="molecule type" value="Genomic_DNA"/>
</dbReference>
<dbReference type="InterPro" id="IPR013108">
    <property type="entry name" value="Amidohydro_3"/>
</dbReference>